<sequence length="192" mass="21338">MLELTFSIEYSVNIGVYLNPLSKQPQLRDSKQKHGCPIAFECIKSTEYASICCKTQPVCPSAESLALFKAHASEPRRCSSKELGACPGDYTCQQAKNMESTCCTPPLECPFGMRALREQFGHPHICSFGVEGICPMDHICTRSTSNPSRFLCCRPQLRCVAPFVDASTQKTLQCYPGKLMNTAFFFRLLSLS</sequence>
<name>A0A0M3HN21_ASCLU</name>
<protein>
    <submittedName>
        <fullName evidence="2">WAP domain-containing protein</fullName>
    </submittedName>
</protein>
<reference evidence="2" key="1">
    <citation type="submission" date="2017-02" db="UniProtKB">
        <authorList>
            <consortium name="WormBaseParasite"/>
        </authorList>
    </citation>
    <scope>IDENTIFICATION</scope>
</reference>
<dbReference type="InterPro" id="IPR028150">
    <property type="entry name" value="Lustrin_cystein"/>
</dbReference>
<dbReference type="WBParaSite" id="ALUE_0000301801-mRNA-1">
    <property type="protein sequence ID" value="ALUE_0000301801-mRNA-1"/>
    <property type="gene ID" value="ALUE_0000301801"/>
</dbReference>
<dbReference type="SMART" id="SM00289">
    <property type="entry name" value="WR1"/>
    <property type="match status" value="3"/>
</dbReference>
<dbReference type="InterPro" id="IPR006150">
    <property type="entry name" value="Cys_repeat_1"/>
</dbReference>
<evidence type="ECO:0000313" key="1">
    <source>
        <dbReference type="Proteomes" id="UP000036681"/>
    </source>
</evidence>
<proteinExistence type="predicted"/>
<dbReference type="Proteomes" id="UP000036681">
    <property type="component" value="Unplaced"/>
</dbReference>
<dbReference type="PANTHER" id="PTHR46339">
    <property type="entry name" value="PROTEIN CBG15282-RELATED"/>
    <property type="match status" value="1"/>
</dbReference>
<organism evidence="1 2">
    <name type="scientific">Ascaris lumbricoides</name>
    <name type="common">Giant roundworm</name>
    <dbReference type="NCBI Taxonomy" id="6252"/>
    <lineage>
        <taxon>Eukaryota</taxon>
        <taxon>Metazoa</taxon>
        <taxon>Ecdysozoa</taxon>
        <taxon>Nematoda</taxon>
        <taxon>Chromadorea</taxon>
        <taxon>Rhabditida</taxon>
        <taxon>Spirurina</taxon>
        <taxon>Ascaridomorpha</taxon>
        <taxon>Ascaridoidea</taxon>
        <taxon>Ascarididae</taxon>
        <taxon>Ascaris</taxon>
    </lineage>
</organism>
<accession>A0A0M3HN21</accession>
<dbReference type="Pfam" id="PF14625">
    <property type="entry name" value="Lustrin_cystein"/>
    <property type="match status" value="2"/>
</dbReference>
<dbReference type="InterPro" id="IPR053014">
    <property type="entry name" value="Cuticle_assoc_divergent"/>
</dbReference>
<dbReference type="AlphaFoldDB" id="A0A0M3HN21"/>
<keyword evidence="1" id="KW-1185">Reference proteome</keyword>
<evidence type="ECO:0000313" key="2">
    <source>
        <dbReference type="WBParaSite" id="ALUE_0000301801-mRNA-1"/>
    </source>
</evidence>